<protein>
    <submittedName>
        <fullName evidence="2">Uncharacterized protein</fullName>
    </submittedName>
</protein>
<sequence>MPPPLPRHALLTAFVHLAKFFAVSLELSSLGIIGMVLAAPSVMDCLSKFQVASALSSFPALQERGDELDVLMGLALGHIDHWENGQLNFEEGKEVMKLTMNTINQAMALAPDQPDVYYMKGQMAGKMYQKHPELAGPLALKVHETVEQGLRRFSRERVPKSVADVAVAGVRHKLAHIYFQFPQDLASAERAEAALRSVLGLAPTSEGAWRDLAFALFLQDRAEEGAAAAWEALRLAPGNAPQFNDLLRRVEAMGPRAALGYPPLSAPADLLGQKGQKGLSQQQQYSVSRPAVSNDDISTPPMKSAKKKRKKRKKSMKASSSGSAAGDSRVEL</sequence>
<proteinExistence type="predicted"/>
<dbReference type="SUPFAM" id="SSF48452">
    <property type="entry name" value="TPR-like"/>
    <property type="match status" value="1"/>
</dbReference>
<organism evidence="2">
    <name type="scientific">Heterosigma akashiwo</name>
    <name type="common">Chromophytic alga</name>
    <name type="synonym">Heterosigma carterae</name>
    <dbReference type="NCBI Taxonomy" id="2829"/>
    <lineage>
        <taxon>Eukaryota</taxon>
        <taxon>Sar</taxon>
        <taxon>Stramenopiles</taxon>
        <taxon>Ochrophyta</taxon>
        <taxon>Raphidophyceae</taxon>
        <taxon>Chattonellales</taxon>
        <taxon>Chattonellaceae</taxon>
        <taxon>Heterosigma</taxon>
    </lineage>
</organism>
<feature type="compositionally biased region" description="Basic residues" evidence="1">
    <location>
        <begin position="304"/>
        <end position="316"/>
    </location>
</feature>
<dbReference type="EMBL" id="HBIU01009954">
    <property type="protein sequence ID" value="CAE0625467.1"/>
    <property type="molecule type" value="Transcribed_RNA"/>
</dbReference>
<dbReference type="InterPro" id="IPR011990">
    <property type="entry name" value="TPR-like_helical_dom_sf"/>
</dbReference>
<evidence type="ECO:0000256" key="1">
    <source>
        <dbReference type="SAM" id="MobiDB-lite"/>
    </source>
</evidence>
<reference evidence="2" key="1">
    <citation type="submission" date="2021-01" db="EMBL/GenBank/DDBJ databases">
        <authorList>
            <person name="Corre E."/>
            <person name="Pelletier E."/>
            <person name="Niang G."/>
            <person name="Scheremetjew M."/>
            <person name="Finn R."/>
            <person name="Kale V."/>
            <person name="Holt S."/>
            <person name="Cochrane G."/>
            <person name="Meng A."/>
            <person name="Brown T."/>
            <person name="Cohen L."/>
        </authorList>
    </citation>
    <scope>NUCLEOTIDE SEQUENCE</scope>
    <source>
        <strain evidence="2">CCMP3107</strain>
    </source>
</reference>
<feature type="compositionally biased region" description="Low complexity" evidence="1">
    <location>
        <begin position="317"/>
        <end position="326"/>
    </location>
</feature>
<accession>A0A7S3XLI1</accession>
<feature type="region of interest" description="Disordered" evidence="1">
    <location>
        <begin position="270"/>
        <end position="332"/>
    </location>
</feature>
<evidence type="ECO:0000313" key="2">
    <source>
        <dbReference type="EMBL" id="CAE0625467.1"/>
    </source>
</evidence>
<feature type="compositionally biased region" description="Low complexity" evidence="1">
    <location>
        <begin position="270"/>
        <end position="284"/>
    </location>
</feature>
<dbReference type="Gene3D" id="1.25.40.10">
    <property type="entry name" value="Tetratricopeptide repeat domain"/>
    <property type="match status" value="1"/>
</dbReference>
<name>A0A7S3XLI1_HETAK</name>
<gene>
    <name evidence="2" type="ORF">HAKA00212_LOCUS4136</name>
</gene>
<dbReference type="AlphaFoldDB" id="A0A7S3XLI1"/>